<sequence length="452" mass="51147">MSMENLPSSLLLEILSRLTDSTDLARCRLVSKTLNTVSHDIRSVTLFCSMSRYLKSRSPETKHLVTPFKTVFTDLVRRSRNIDTVSLGVDRALGTVSFDDVEDECDDLYLTDLSFFKEWLPLICEGLKSLTVSDFWVQSCWRRSDALSLISSSCCTLVKLVIRNAWLSVDSLNSMPTLTNLTLEFVRLDDEDLSRISSCFPNLIELNLIGVGGLKEPKINLLHLRTCHWSVSNAPLSLIICAPNLVDFHLKCIKPRLIVLEAPLLYTFNLSLENTDELNLKNCTNIECLQLNIECLSLGFLCSMFRHCSTVKRLTVDLVRKNDQVEVTEFGLDTLLDFFPNISYLNLGPGPWFVMESSFCKGGLKESIGMKTLKELVAHLVVHEIESTLAFLFCILGKCMKCSDVYVLIHRDVDSYVAGNLISTCRSKFPRVKWRWGIWKEGIKDTLVSDGI</sequence>
<proteinExistence type="predicted"/>
<dbReference type="Proteomes" id="UP001497480">
    <property type="component" value="Unassembled WGS sequence"/>
</dbReference>
<evidence type="ECO:0000313" key="3">
    <source>
        <dbReference type="Proteomes" id="UP001497480"/>
    </source>
</evidence>
<evidence type="ECO:0000313" key="2">
    <source>
        <dbReference type="EMBL" id="CAL0330891.1"/>
    </source>
</evidence>
<dbReference type="Pfam" id="PF12937">
    <property type="entry name" value="F-box-like"/>
    <property type="match status" value="1"/>
</dbReference>
<protein>
    <recommendedName>
        <fullName evidence="1">F-box domain-containing protein</fullName>
    </recommendedName>
</protein>
<organism evidence="2 3">
    <name type="scientific">Lupinus luteus</name>
    <name type="common">European yellow lupine</name>
    <dbReference type="NCBI Taxonomy" id="3873"/>
    <lineage>
        <taxon>Eukaryota</taxon>
        <taxon>Viridiplantae</taxon>
        <taxon>Streptophyta</taxon>
        <taxon>Embryophyta</taxon>
        <taxon>Tracheophyta</taxon>
        <taxon>Spermatophyta</taxon>
        <taxon>Magnoliopsida</taxon>
        <taxon>eudicotyledons</taxon>
        <taxon>Gunneridae</taxon>
        <taxon>Pentapetalae</taxon>
        <taxon>rosids</taxon>
        <taxon>fabids</taxon>
        <taxon>Fabales</taxon>
        <taxon>Fabaceae</taxon>
        <taxon>Papilionoideae</taxon>
        <taxon>50 kb inversion clade</taxon>
        <taxon>genistoids sensu lato</taxon>
        <taxon>core genistoids</taxon>
        <taxon>Genisteae</taxon>
        <taxon>Lupinus</taxon>
    </lineage>
</organism>
<evidence type="ECO:0000259" key="1">
    <source>
        <dbReference type="PROSITE" id="PS50181"/>
    </source>
</evidence>
<dbReference type="CDD" id="cd09917">
    <property type="entry name" value="F-box_SF"/>
    <property type="match status" value="1"/>
</dbReference>
<dbReference type="InterPro" id="IPR036047">
    <property type="entry name" value="F-box-like_dom_sf"/>
</dbReference>
<dbReference type="PROSITE" id="PS50181">
    <property type="entry name" value="FBOX"/>
    <property type="match status" value="1"/>
</dbReference>
<keyword evidence="3" id="KW-1185">Reference proteome</keyword>
<feature type="domain" description="F-box" evidence="1">
    <location>
        <begin position="1"/>
        <end position="50"/>
    </location>
</feature>
<gene>
    <name evidence="2" type="ORF">LLUT_LOCUS31951</name>
</gene>
<comment type="caution">
    <text evidence="2">The sequence shown here is derived from an EMBL/GenBank/DDBJ whole genome shotgun (WGS) entry which is preliminary data.</text>
</comment>
<dbReference type="InterPro" id="IPR032675">
    <property type="entry name" value="LRR_dom_sf"/>
</dbReference>
<dbReference type="PANTHER" id="PTHR31215">
    <property type="entry name" value="OS05G0510400 PROTEIN-RELATED"/>
    <property type="match status" value="1"/>
</dbReference>
<dbReference type="AlphaFoldDB" id="A0AAV1YA73"/>
<accession>A0AAV1YA73</accession>
<dbReference type="InterPro" id="IPR044809">
    <property type="entry name" value="AUF1-like"/>
</dbReference>
<dbReference type="InterPro" id="IPR001810">
    <property type="entry name" value="F-box_dom"/>
</dbReference>
<dbReference type="SUPFAM" id="SSF81383">
    <property type="entry name" value="F-box domain"/>
    <property type="match status" value="1"/>
</dbReference>
<dbReference type="SMART" id="SM00256">
    <property type="entry name" value="FBOX"/>
    <property type="match status" value="1"/>
</dbReference>
<dbReference type="Gene3D" id="1.20.1280.50">
    <property type="match status" value="1"/>
</dbReference>
<dbReference type="EMBL" id="CAXHTB010000023">
    <property type="protein sequence ID" value="CAL0330891.1"/>
    <property type="molecule type" value="Genomic_DNA"/>
</dbReference>
<name>A0AAV1YA73_LUPLU</name>
<dbReference type="SUPFAM" id="SSF52047">
    <property type="entry name" value="RNI-like"/>
    <property type="match status" value="1"/>
</dbReference>
<reference evidence="2 3" key="1">
    <citation type="submission" date="2024-03" db="EMBL/GenBank/DDBJ databases">
        <authorList>
            <person name="Martinez-Hernandez J."/>
        </authorList>
    </citation>
    <scope>NUCLEOTIDE SEQUENCE [LARGE SCALE GENOMIC DNA]</scope>
</reference>
<dbReference type="Gene3D" id="3.80.10.10">
    <property type="entry name" value="Ribonuclease Inhibitor"/>
    <property type="match status" value="1"/>
</dbReference>